<evidence type="ECO:0000313" key="2">
    <source>
        <dbReference type="EMBL" id="VEL42460.1"/>
    </source>
</evidence>
<comment type="caution">
    <text evidence="2">The sequence shown here is derived from an EMBL/GenBank/DDBJ whole genome shotgun (WGS) entry which is preliminary data.</text>
</comment>
<dbReference type="Proteomes" id="UP000784294">
    <property type="component" value="Unassembled WGS sequence"/>
</dbReference>
<feature type="non-terminal residue" evidence="2">
    <location>
        <position position="296"/>
    </location>
</feature>
<proteinExistence type="predicted"/>
<organism evidence="2 3">
    <name type="scientific">Protopolystoma xenopodis</name>
    <dbReference type="NCBI Taxonomy" id="117903"/>
    <lineage>
        <taxon>Eukaryota</taxon>
        <taxon>Metazoa</taxon>
        <taxon>Spiralia</taxon>
        <taxon>Lophotrochozoa</taxon>
        <taxon>Platyhelminthes</taxon>
        <taxon>Monogenea</taxon>
        <taxon>Polyopisthocotylea</taxon>
        <taxon>Polystomatidea</taxon>
        <taxon>Polystomatidae</taxon>
        <taxon>Protopolystoma</taxon>
    </lineage>
</organism>
<protein>
    <submittedName>
        <fullName evidence="2">Uncharacterized protein</fullName>
    </submittedName>
</protein>
<dbReference type="EMBL" id="CAAALY010274527">
    <property type="protein sequence ID" value="VEL42460.1"/>
    <property type="molecule type" value="Genomic_DNA"/>
</dbReference>
<name>A0A3S5C8L8_9PLAT</name>
<feature type="compositionally biased region" description="Low complexity" evidence="1">
    <location>
        <begin position="148"/>
        <end position="158"/>
    </location>
</feature>
<feature type="region of interest" description="Disordered" evidence="1">
    <location>
        <begin position="1"/>
        <end position="41"/>
    </location>
</feature>
<keyword evidence="3" id="KW-1185">Reference proteome</keyword>
<dbReference type="AlphaFoldDB" id="A0A3S5C8L8"/>
<evidence type="ECO:0000256" key="1">
    <source>
        <dbReference type="SAM" id="MobiDB-lite"/>
    </source>
</evidence>
<evidence type="ECO:0000313" key="3">
    <source>
        <dbReference type="Proteomes" id="UP000784294"/>
    </source>
</evidence>
<gene>
    <name evidence="2" type="ORF">PXEA_LOCUS35900</name>
</gene>
<reference evidence="2" key="1">
    <citation type="submission" date="2018-11" db="EMBL/GenBank/DDBJ databases">
        <authorList>
            <consortium name="Pathogen Informatics"/>
        </authorList>
    </citation>
    <scope>NUCLEOTIDE SEQUENCE</scope>
</reference>
<sequence>MDLNSRSSCLLSPQCNRPRPGLGHGPDPSLNPGQGFDPESNFDSRISLQPYGCCCSSPSQLAPARVGKSSLSLTGQISAPHPHSLQVLEGGSFQTSLDTNKSTRCISPASARLGGYTQLRRVTLPLSLSQHQYQSQHAPSFAVISDHSSPAQPSSPSALTNPIPSQATLPQSHLLTRAIAAPPLETSAIAATTVSVALFPEHINPPDPSFCKYAVLPGIRSARGNRASLFEEQKPDESLDDLVSVSFYASSERKETLVQIPESHEKGESAKQPLTAIAAKKELFTKCKQTMETDPK</sequence>
<feature type="compositionally biased region" description="Polar residues" evidence="1">
    <location>
        <begin position="1"/>
        <end position="15"/>
    </location>
</feature>
<accession>A0A3S5C8L8</accession>
<feature type="region of interest" description="Disordered" evidence="1">
    <location>
        <begin position="144"/>
        <end position="166"/>
    </location>
</feature>